<sequence length="152" mass="17389">MRPLCFHPERGHIGRMTLPPDSGRAAPGSAHFEAVMRRVVEGFPERIREPARLVRLCVAELPEPWMLDDLGIDDPLELTGLYDGIPLTEKSVWDGPHPGDAVWLFRKPILAEWRDRGDVALDDLIAHVTVHEFAHHFGWSDEDIATIDRWWE</sequence>
<keyword evidence="2" id="KW-1185">Reference proteome</keyword>
<evidence type="ECO:0000313" key="2">
    <source>
        <dbReference type="Proteomes" id="UP000612855"/>
    </source>
</evidence>
<protein>
    <submittedName>
        <fullName evidence="1">Neutral zinc metallopeptidase</fullName>
    </submittedName>
</protein>
<dbReference type="AlphaFoldDB" id="A0A917EBT3"/>
<dbReference type="CDD" id="cd12952">
    <property type="entry name" value="MMP_ACEL2062"/>
    <property type="match status" value="1"/>
</dbReference>
<dbReference type="InterPro" id="IPR010428">
    <property type="entry name" value="Zincin_1"/>
</dbReference>
<organism evidence="1 2">
    <name type="scientific">Primorskyibacter flagellatus</name>
    <dbReference type="NCBI Taxonomy" id="1387277"/>
    <lineage>
        <taxon>Bacteria</taxon>
        <taxon>Pseudomonadati</taxon>
        <taxon>Pseudomonadota</taxon>
        <taxon>Alphaproteobacteria</taxon>
        <taxon>Rhodobacterales</taxon>
        <taxon>Roseobacteraceae</taxon>
        <taxon>Primorskyibacter</taxon>
    </lineage>
</organism>
<comment type="caution">
    <text evidence="1">The sequence shown here is derived from an EMBL/GenBank/DDBJ whole genome shotgun (WGS) entry which is preliminary data.</text>
</comment>
<dbReference type="EMBL" id="BMFJ01000001">
    <property type="protein sequence ID" value="GGE19424.1"/>
    <property type="molecule type" value="Genomic_DNA"/>
</dbReference>
<gene>
    <name evidence="1" type="ORF">GCM10011360_05250</name>
</gene>
<dbReference type="Pfam" id="PF06262">
    <property type="entry name" value="Zincin_1"/>
    <property type="match status" value="1"/>
</dbReference>
<accession>A0A917EBT3</accession>
<evidence type="ECO:0000313" key="1">
    <source>
        <dbReference type="EMBL" id="GGE19424.1"/>
    </source>
</evidence>
<dbReference type="InterPro" id="IPR038555">
    <property type="entry name" value="Zincin_1_sf"/>
</dbReference>
<proteinExistence type="predicted"/>
<reference evidence="2" key="1">
    <citation type="journal article" date="2019" name="Int. J. Syst. Evol. Microbiol.">
        <title>The Global Catalogue of Microorganisms (GCM) 10K type strain sequencing project: providing services to taxonomists for standard genome sequencing and annotation.</title>
        <authorList>
            <consortium name="The Broad Institute Genomics Platform"/>
            <consortium name="The Broad Institute Genome Sequencing Center for Infectious Disease"/>
            <person name="Wu L."/>
            <person name="Ma J."/>
        </authorList>
    </citation>
    <scope>NUCLEOTIDE SEQUENCE [LARGE SCALE GENOMIC DNA]</scope>
    <source>
        <strain evidence="2">CGMCC 1.12664</strain>
    </source>
</reference>
<dbReference type="Gene3D" id="3.30.2010.20">
    <property type="match status" value="1"/>
</dbReference>
<dbReference type="Proteomes" id="UP000612855">
    <property type="component" value="Unassembled WGS sequence"/>
</dbReference>
<name>A0A917EBT3_9RHOB</name>
<dbReference type="SUPFAM" id="SSF55486">
    <property type="entry name" value="Metalloproteases ('zincins'), catalytic domain"/>
    <property type="match status" value="1"/>
</dbReference>